<dbReference type="EMBL" id="JADNRY010000002">
    <property type="protein sequence ID" value="KAF9077992.1"/>
    <property type="molecule type" value="Genomic_DNA"/>
</dbReference>
<protein>
    <submittedName>
        <fullName evidence="1">Uncharacterized protein</fullName>
    </submittedName>
</protein>
<organism evidence="1 2">
    <name type="scientific">Rhodocollybia butyracea</name>
    <dbReference type="NCBI Taxonomy" id="206335"/>
    <lineage>
        <taxon>Eukaryota</taxon>
        <taxon>Fungi</taxon>
        <taxon>Dikarya</taxon>
        <taxon>Basidiomycota</taxon>
        <taxon>Agaricomycotina</taxon>
        <taxon>Agaricomycetes</taxon>
        <taxon>Agaricomycetidae</taxon>
        <taxon>Agaricales</taxon>
        <taxon>Marasmiineae</taxon>
        <taxon>Omphalotaceae</taxon>
        <taxon>Rhodocollybia</taxon>
    </lineage>
</organism>
<dbReference type="OrthoDB" id="192148at2759"/>
<name>A0A9P5QB09_9AGAR</name>
<dbReference type="AlphaFoldDB" id="A0A9P5QB09"/>
<proteinExistence type="predicted"/>
<accession>A0A9P5QB09</accession>
<dbReference type="Proteomes" id="UP000772434">
    <property type="component" value="Unassembled WGS sequence"/>
</dbReference>
<feature type="non-terminal residue" evidence="1">
    <location>
        <position position="75"/>
    </location>
</feature>
<evidence type="ECO:0000313" key="2">
    <source>
        <dbReference type="Proteomes" id="UP000772434"/>
    </source>
</evidence>
<gene>
    <name evidence="1" type="ORF">BDP27DRAFT_1198173</name>
</gene>
<keyword evidence="2" id="KW-1185">Reference proteome</keyword>
<sequence length="75" mass="7749">ERREEIFSALSGATGLILATLQDAASLAPVPYLGEAAGLAIGIWNAVQATKNTKSSFLSLGEDACSLVYTVTTTC</sequence>
<comment type="caution">
    <text evidence="1">The sequence shown here is derived from an EMBL/GenBank/DDBJ whole genome shotgun (WGS) entry which is preliminary data.</text>
</comment>
<evidence type="ECO:0000313" key="1">
    <source>
        <dbReference type="EMBL" id="KAF9077992.1"/>
    </source>
</evidence>
<reference evidence="1" key="1">
    <citation type="submission" date="2020-11" db="EMBL/GenBank/DDBJ databases">
        <authorList>
            <consortium name="DOE Joint Genome Institute"/>
            <person name="Ahrendt S."/>
            <person name="Riley R."/>
            <person name="Andreopoulos W."/>
            <person name="Labutti K."/>
            <person name="Pangilinan J."/>
            <person name="Ruiz-Duenas F.J."/>
            <person name="Barrasa J.M."/>
            <person name="Sanchez-Garcia M."/>
            <person name="Camarero S."/>
            <person name="Miyauchi S."/>
            <person name="Serrano A."/>
            <person name="Linde D."/>
            <person name="Babiker R."/>
            <person name="Drula E."/>
            <person name="Ayuso-Fernandez I."/>
            <person name="Pacheco R."/>
            <person name="Padilla G."/>
            <person name="Ferreira P."/>
            <person name="Barriuso J."/>
            <person name="Kellner H."/>
            <person name="Castanera R."/>
            <person name="Alfaro M."/>
            <person name="Ramirez L."/>
            <person name="Pisabarro A.G."/>
            <person name="Kuo A."/>
            <person name="Tritt A."/>
            <person name="Lipzen A."/>
            <person name="He G."/>
            <person name="Yan M."/>
            <person name="Ng V."/>
            <person name="Cullen D."/>
            <person name="Martin F."/>
            <person name="Rosso M.-N."/>
            <person name="Henrissat B."/>
            <person name="Hibbett D."/>
            <person name="Martinez A.T."/>
            <person name="Grigoriev I.V."/>
        </authorList>
    </citation>
    <scope>NUCLEOTIDE SEQUENCE</scope>
    <source>
        <strain evidence="1">AH 40177</strain>
    </source>
</reference>
<feature type="non-terminal residue" evidence="1">
    <location>
        <position position="1"/>
    </location>
</feature>